<keyword evidence="1 3" id="KW-0853">WD repeat</keyword>
<feature type="repeat" description="WD" evidence="3">
    <location>
        <begin position="1338"/>
        <end position="1379"/>
    </location>
</feature>
<organism evidence="6 7">
    <name type="scientific">Metarhizium rileyi (strain RCEF 4871)</name>
    <name type="common">Nomuraea rileyi</name>
    <dbReference type="NCBI Taxonomy" id="1649241"/>
    <lineage>
        <taxon>Eukaryota</taxon>
        <taxon>Fungi</taxon>
        <taxon>Dikarya</taxon>
        <taxon>Ascomycota</taxon>
        <taxon>Pezizomycotina</taxon>
        <taxon>Sordariomycetes</taxon>
        <taxon>Hypocreomycetidae</taxon>
        <taxon>Hypocreales</taxon>
        <taxon>Clavicipitaceae</taxon>
        <taxon>Metarhizium</taxon>
    </lineage>
</organism>
<dbReference type="Pfam" id="PF17100">
    <property type="entry name" value="NACHT_N"/>
    <property type="match status" value="1"/>
</dbReference>
<dbReference type="PRINTS" id="PR00320">
    <property type="entry name" value="GPROTEINBRPT"/>
</dbReference>
<dbReference type="SUPFAM" id="SSF50960">
    <property type="entry name" value="TolB, C-terminal domain"/>
    <property type="match status" value="1"/>
</dbReference>
<comment type="caution">
    <text evidence="6">The sequence shown here is derived from an EMBL/GenBank/DDBJ whole genome shotgun (WGS) entry which is preliminary data.</text>
</comment>
<evidence type="ECO:0000256" key="3">
    <source>
        <dbReference type="PROSITE-ProRule" id="PRU00221"/>
    </source>
</evidence>
<dbReference type="PROSITE" id="PS50837">
    <property type="entry name" value="NACHT"/>
    <property type="match status" value="1"/>
</dbReference>
<dbReference type="InterPro" id="IPR031359">
    <property type="entry name" value="NACHT_N"/>
</dbReference>
<feature type="repeat" description="WD" evidence="3">
    <location>
        <begin position="1297"/>
        <end position="1338"/>
    </location>
</feature>
<dbReference type="PROSITE" id="PS00678">
    <property type="entry name" value="WD_REPEATS_1"/>
    <property type="match status" value="4"/>
</dbReference>
<dbReference type="STRING" id="1081105.A0A167FMN4"/>
<feature type="repeat" description="WD" evidence="3">
    <location>
        <begin position="1129"/>
        <end position="1170"/>
    </location>
</feature>
<dbReference type="SUPFAM" id="SSF52540">
    <property type="entry name" value="P-loop containing nucleoside triphosphate hydrolases"/>
    <property type="match status" value="1"/>
</dbReference>
<dbReference type="InterPro" id="IPR027417">
    <property type="entry name" value="P-loop_NTPase"/>
</dbReference>
<feature type="repeat" description="WD" evidence="3">
    <location>
        <begin position="1213"/>
        <end position="1254"/>
    </location>
</feature>
<dbReference type="Gene3D" id="2.130.10.10">
    <property type="entry name" value="YVTN repeat-like/Quinoprotein amine dehydrogenase"/>
    <property type="match status" value="3"/>
</dbReference>
<gene>
    <name evidence="6" type="ORF">NOR_03281</name>
</gene>
<dbReference type="Pfam" id="PF00400">
    <property type="entry name" value="WD40"/>
    <property type="match status" value="5"/>
</dbReference>
<protein>
    <submittedName>
        <fullName evidence="6">Wd-repeat protein</fullName>
    </submittedName>
</protein>
<sequence length="1539" mass="168949">MASTTTTTTTLTSTSTSTSAQVHTQDGIASKPGKPLMPVLMKSAVDQTVKAVSTIVQTEIRALPKQIVAAVVAQQAVSAANQPRKTVSPEADDDQGLSKSQQLWNDAYDGLEDSEATSGIVQSYAETLTFAIAGPGDDGGKTTMATLAADLRDPVKRQAHMRDLVQRGREKFADDSRLAQTVGDVAGFVLQARGVIDVAIKNVPQAALPWAGVCVGLQILTNPAKVSRENLAGITHVVSRMDWYCSLVDHLLDERSIVQGKEPANVVTLRLEALVLDLYKSLLLYQMKSVSSYYRNSGLTYLRELAAWDKWESDLKAITTAEEALRAASVQYNTQSSLERLSELMQYGDKMQSTLGNIHQDLRDFISTQKQKVTDDKDSACLRDLFLVDPMSDLERLERKTDRLIDIASSWVMGTKEYTSFSSWHGSVSRRMLWMKGGPGTGKTMLLIGIIREISTQSAAFAPSVTYYFCQGTGDQTRNNATAVFRSLLWMLLVQQPRLIRHLRVKHKYAGFSLFTDSNAFSAMSEAFESMLQDPSLTPAYFVVDALDECDETREDLIQLIFKSLGISNKIKWLVSSRPELDLGKKPCVDDALVELDSQKLEGPVHAYVTYKLSGLRESPGYDDEVTLVELSNEICERASNNFLWAALAFRELQGVDGKDAIAVIKKLPPGLSDLYNYRMAGIEAYRGLKKTRCKNVMTAVYLAYRPLTLKELGVVARLGSPIRPLDIVKACGSLLSMTGRVVSLTHQSVREYLCQKYGKSLEQGDVVLSHQEIASRSLLEMQHTLKHNMYHLPGNGYFPRFLGDAINGSENDPLAGVAYSATFWMHHLCDAPSLETSTELVTPREILDFFRKFFLRWIESLALLGKLSEGLNAIRLLAVQPRFDNSAPLKKFLKDAERFLMSHKSTIKAAALQTYGTALLFARPESSIRMFGWDERLPFIRNMVTTQQTGDSNTRTLDGRYGAVTAVAFAEDGKLFATGTEGSLTVWNVDDWMPACTIFLPDSMGVAEEVSFSPDSKSVLAVYGDTLHMCDVETKTRTQTLVHPEKRKIACANFSSDNNGVVMVLKDATVHVWDAETGKFDQTFTAKGETKSIIALSPDNKILAVSLLQNLIGVWHVATGSGDSARVLKGHDEAFRDFTFAGDSKTLGSVSTDGTICLWDIENGTCMRSFSPGWNNWPTIALSPDIRSIAMAGLEDTTRLLDIKDWNQQEEAQSHHSRVTDVVVSPDKTVAATASNDKDVRIWDIECGQCLQCLRGHKDTVHSVAFSPNGQSLASASGDKTIRVWDLETGECLQTWKGHTAAVKSVAFSPDGTMIASFSEDKTVRLWTVETGSSVPIKGQSESQSCIAFSNNSKILASVNQESAIALWDTETGNQVHVFSAEESDLPMALAFCPNDSTVMMGSANGCIYALDKSSNSRRQVLNQQESFSHMALAADGETIVTTAGSVPSSASGQTALNKKIPDNTLFVYKPVAFPGMEVEARLGDVWIEGRGVLTMLPASHTSNVLAVCEDIVILGHASGKVTFLYFDFPKRPDTYAA</sequence>
<evidence type="ECO:0000256" key="1">
    <source>
        <dbReference type="ARBA" id="ARBA00022574"/>
    </source>
</evidence>
<evidence type="ECO:0000313" key="6">
    <source>
        <dbReference type="EMBL" id="OAA45492.1"/>
    </source>
</evidence>
<dbReference type="InterPro" id="IPR050349">
    <property type="entry name" value="WD_LIS1/nudF_dynein_reg"/>
</dbReference>
<feature type="region of interest" description="Disordered" evidence="4">
    <location>
        <begin position="78"/>
        <end position="98"/>
    </location>
</feature>
<dbReference type="SUPFAM" id="SSF50998">
    <property type="entry name" value="Quinoprotein alcohol dehydrogenase-like"/>
    <property type="match status" value="1"/>
</dbReference>
<name>A0A167FMN4_METRR</name>
<feature type="compositionally biased region" description="Low complexity" evidence="4">
    <location>
        <begin position="1"/>
        <end position="19"/>
    </location>
</feature>
<reference evidence="6 7" key="1">
    <citation type="journal article" date="2016" name="Genome Biol. Evol.">
        <title>Divergent and convergent evolution of fungal pathogenicity.</title>
        <authorList>
            <person name="Shang Y."/>
            <person name="Xiao G."/>
            <person name="Zheng P."/>
            <person name="Cen K."/>
            <person name="Zhan S."/>
            <person name="Wang C."/>
        </authorList>
    </citation>
    <scope>NUCLEOTIDE SEQUENCE [LARGE SCALE GENOMIC DNA]</scope>
    <source>
        <strain evidence="6 7">RCEF 4871</strain>
    </source>
</reference>
<dbReference type="Proteomes" id="UP000243498">
    <property type="component" value="Unassembled WGS sequence"/>
</dbReference>
<dbReference type="OMA" id="WMLLIQQ"/>
<dbReference type="EMBL" id="AZHC01000008">
    <property type="protein sequence ID" value="OAA45492.1"/>
    <property type="molecule type" value="Genomic_DNA"/>
</dbReference>
<dbReference type="OrthoDB" id="4961336at2759"/>
<dbReference type="SUPFAM" id="SSF101908">
    <property type="entry name" value="Putative isomerase YbhE"/>
    <property type="match status" value="1"/>
</dbReference>
<feature type="repeat" description="WD" evidence="3">
    <location>
        <begin position="1255"/>
        <end position="1296"/>
    </location>
</feature>
<dbReference type="PROSITE" id="PS50082">
    <property type="entry name" value="WD_REPEATS_2"/>
    <property type="match status" value="6"/>
</dbReference>
<dbReference type="PROSITE" id="PS50294">
    <property type="entry name" value="WD_REPEATS_REGION"/>
    <property type="match status" value="4"/>
</dbReference>
<feature type="repeat" description="WD" evidence="3">
    <location>
        <begin position="1043"/>
        <end position="1084"/>
    </location>
</feature>
<dbReference type="CDD" id="cd00200">
    <property type="entry name" value="WD40"/>
    <property type="match status" value="1"/>
</dbReference>
<dbReference type="PANTHER" id="PTHR44129">
    <property type="entry name" value="WD REPEAT-CONTAINING PROTEIN POP1"/>
    <property type="match status" value="1"/>
</dbReference>
<dbReference type="InterPro" id="IPR056884">
    <property type="entry name" value="NPHP3-like_N"/>
</dbReference>
<dbReference type="InterPro" id="IPR007111">
    <property type="entry name" value="NACHT_NTPase"/>
</dbReference>
<dbReference type="InterPro" id="IPR011047">
    <property type="entry name" value="Quinoprotein_ADH-like_sf"/>
</dbReference>
<keyword evidence="7" id="KW-1185">Reference proteome</keyword>
<dbReference type="InterPro" id="IPR020472">
    <property type="entry name" value="WD40_PAC1"/>
</dbReference>
<feature type="domain" description="NACHT" evidence="5">
    <location>
        <begin position="431"/>
        <end position="579"/>
    </location>
</feature>
<dbReference type="Pfam" id="PF24883">
    <property type="entry name" value="NPHP3_N"/>
    <property type="match status" value="1"/>
</dbReference>
<feature type="region of interest" description="Disordered" evidence="4">
    <location>
        <begin position="1"/>
        <end position="34"/>
    </location>
</feature>
<dbReference type="SMART" id="SM00320">
    <property type="entry name" value="WD40"/>
    <property type="match status" value="9"/>
</dbReference>
<dbReference type="Gene3D" id="3.40.50.300">
    <property type="entry name" value="P-loop containing nucleotide triphosphate hydrolases"/>
    <property type="match status" value="1"/>
</dbReference>
<proteinExistence type="predicted"/>
<keyword evidence="2" id="KW-0677">Repeat</keyword>
<dbReference type="InterPro" id="IPR019775">
    <property type="entry name" value="WD40_repeat_CS"/>
</dbReference>
<accession>A0A167FMN4</accession>
<evidence type="ECO:0000259" key="5">
    <source>
        <dbReference type="PROSITE" id="PS50837"/>
    </source>
</evidence>
<dbReference type="InterPro" id="IPR001680">
    <property type="entry name" value="WD40_rpt"/>
</dbReference>
<dbReference type="InterPro" id="IPR015943">
    <property type="entry name" value="WD40/YVTN_repeat-like_dom_sf"/>
</dbReference>
<evidence type="ECO:0000313" key="7">
    <source>
        <dbReference type="Proteomes" id="UP000243498"/>
    </source>
</evidence>
<evidence type="ECO:0000256" key="2">
    <source>
        <dbReference type="ARBA" id="ARBA00022737"/>
    </source>
</evidence>
<evidence type="ECO:0000256" key="4">
    <source>
        <dbReference type="SAM" id="MobiDB-lite"/>
    </source>
</evidence>